<name>A0A1F4NQE9_UNCK3</name>
<dbReference type="AlphaFoldDB" id="A0A1F4NQE9"/>
<evidence type="ECO:0000313" key="3">
    <source>
        <dbReference type="Proteomes" id="UP000178085"/>
    </source>
</evidence>
<organism evidence="2 3">
    <name type="scientific">candidate division Kazan bacterium RIFCSPLOWO2_01_FULL_45_19</name>
    <dbReference type="NCBI Taxonomy" id="1798538"/>
    <lineage>
        <taxon>Bacteria</taxon>
        <taxon>Bacteria division Kazan-3B-28</taxon>
    </lineage>
</organism>
<dbReference type="GO" id="GO:0000723">
    <property type="term" value="P:telomere maintenance"/>
    <property type="evidence" value="ECO:0007669"/>
    <property type="project" value="InterPro"/>
</dbReference>
<dbReference type="InterPro" id="IPR010285">
    <property type="entry name" value="DNA_helicase_pif1-like_DEAD"/>
</dbReference>
<gene>
    <name evidence="2" type="ORF">A3K51_02465</name>
</gene>
<dbReference type="Proteomes" id="UP000178085">
    <property type="component" value="Unassembled WGS sequence"/>
</dbReference>
<dbReference type="EMBL" id="METD01000001">
    <property type="protein sequence ID" value="OGB73679.1"/>
    <property type="molecule type" value="Genomic_DNA"/>
</dbReference>
<sequence length="571" mass="64168">MSFLPKIFNALSRHTNKGVAVATVVGDTNSIEVTPEYNKVLDLIEGGAPITLVSGAGGTGKSTLIKFLEKTLRRKIVKLAPTGVAAINVGGQTLHSFFQLPHQILTKDHVKRIYQKKLYQQIGLLVIDEVSMVRPDVLDAIDHFLRINGPDGARPFGGVQLLLIGDHFQLPPVTPTSEDAVLRQMGYNFERHYWFHAKCVQDLPIEYVELTHIYRQTDAHFINLLSKIRVGNDLANVIKEINEKCFDTEYQSDLCTTVTATNRVADFINQAKFDALPGQVYKFEGYIDGKFAAEKEKLPSPSELFLKKGTRVMFTKNDSRKRWVNGSTGIVEEVDEKEIRVKMLNSSLVYSVEKAKWQNLKYVYNQKTEKLDTEIVGEYVQYPLKWGWAITIHKAQGKTLDEIIIDLGNGGAFETGQVYVALSRCRTLENIHLRRPLNLSDVKWCPIIKEFDDYLSGRMEKLVSIGEGELPEDTDDLAKALEKRRALSGELHQVIAKIGKAISSSGIDIAGLPGNESRDKSYEPWDETEDDMLRLRFQEGIPIKDIAKLHARTIGAIRSRLDKLGVTVEVG</sequence>
<dbReference type="SUPFAM" id="SSF52540">
    <property type="entry name" value="P-loop containing nucleoside triphosphate hydrolases"/>
    <property type="match status" value="2"/>
</dbReference>
<comment type="caution">
    <text evidence="2">The sequence shown here is derived from an EMBL/GenBank/DDBJ whole genome shotgun (WGS) entry which is preliminary data.</text>
</comment>
<dbReference type="CDD" id="cd18809">
    <property type="entry name" value="SF1_C_RecD"/>
    <property type="match status" value="1"/>
</dbReference>
<dbReference type="Gene3D" id="3.40.50.300">
    <property type="entry name" value="P-loop containing nucleotide triphosphate hydrolases"/>
    <property type="match status" value="1"/>
</dbReference>
<evidence type="ECO:0000259" key="1">
    <source>
        <dbReference type="Pfam" id="PF05970"/>
    </source>
</evidence>
<dbReference type="Pfam" id="PF05970">
    <property type="entry name" value="PIF1"/>
    <property type="match status" value="1"/>
</dbReference>
<accession>A0A1F4NQE9</accession>
<feature type="domain" description="DNA helicase Pif1-like DEAD-box helicase" evidence="1">
    <location>
        <begin position="48"/>
        <end position="232"/>
    </location>
</feature>
<dbReference type="InterPro" id="IPR027417">
    <property type="entry name" value="P-loop_NTPase"/>
</dbReference>
<dbReference type="GO" id="GO:0003678">
    <property type="term" value="F:DNA helicase activity"/>
    <property type="evidence" value="ECO:0007669"/>
    <property type="project" value="InterPro"/>
</dbReference>
<dbReference type="PANTHER" id="PTHR47642">
    <property type="entry name" value="ATP-DEPENDENT DNA HELICASE"/>
    <property type="match status" value="1"/>
</dbReference>
<evidence type="ECO:0000313" key="2">
    <source>
        <dbReference type="EMBL" id="OGB73679.1"/>
    </source>
</evidence>
<protein>
    <recommendedName>
        <fullName evidence="1">DNA helicase Pif1-like DEAD-box helicase domain-containing protein</fullName>
    </recommendedName>
</protein>
<dbReference type="PANTHER" id="PTHR47642:SF5">
    <property type="entry name" value="ATP-DEPENDENT DNA HELICASE"/>
    <property type="match status" value="1"/>
</dbReference>
<reference evidence="2 3" key="1">
    <citation type="journal article" date="2016" name="Nat. Commun.">
        <title>Thousands of microbial genomes shed light on interconnected biogeochemical processes in an aquifer system.</title>
        <authorList>
            <person name="Anantharaman K."/>
            <person name="Brown C.T."/>
            <person name="Hug L.A."/>
            <person name="Sharon I."/>
            <person name="Castelle C.J."/>
            <person name="Probst A.J."/>
            <person name="Thomas B.C."/>
            <person name="Singh A."/>
            <person name="Wilkins M.J."/>
            <person name="Karaoz U."/>
            <person name="Brodie E.L."/>
            <person name="Williams K.H."/>
            <person name="Hubbard S.S."/>
            <person name="Banfield J.F."/>
        </authorList>
    </citation>
    <scope>NUCLEOTIDE SEQUENCE [LARGE SCALE GENOMIC DNA]</scope>
</reference>
<dbReference type="GO" id="GO:0006281">
    <property type="term" value="P:DNA repair"/>
    <property type="evidence" value="ECO:0007669"/>
    <property type="project" value="InterPro"/>
</dbReference>
<proteinExistence type="predicted"/>
<dbReference type="InterPro" id="IPR051055">
    <property type="entry name" value="PIF1_helicase"/>
</dbReference>
<dbReference type="Gene3D" id="2.30.30.940">
    <property type="match status" value="1"/>
</dbReference>